<evidence type="ECO:0000313" key="9">
    <source>
        <dbReference type="EMBL" id="HIZ69765.1"/>
    </source>
</evidence>
<gene>
    <name evidence="9" type="ORF">H9966_07800</name>
</gene>
<feature type="transmembrane region" description="Helical" evidence="7">
    <location>
        <begin position="45"/>
        <end position="67"/>
    </location>
</feature>
<comment type="similarity">
    <text evidence="2">Belongs to the bacterial sugar transferase family.</text>
</comment>
<dbReference type="Pfam" id="PF02397">
    <property type="entry name" value="Bac_transf"/>
    <property type="match status" value="1"/>
</dbReference>
<evidence type="ECO:0000256" key="7">
    <source>
        <dbReference type="SAM" id="Phobius"/>
    </source>
</evidence>
<dbReference type="AlphaFoldDB" id="A0A9D2FZU1"/>
<dbReference type="PROSITE" id="PS51257">
    <property type="entry name" value="PROKAR_LIPOPROTEIN"/>
    <property type="match status" value="1"/>
</dbReference>
<evidence type="ECO:0000256" key="1">
    <source>
        <dbReference type="ARBA" id="ARBA00004141"/>
    </source>
</evidence>
<name>A0A9D2FZU1_9BACT</name>
<dbReference type="Gene3D" id="3.40.50.720">
    <property type="entry name" value="NAD(P)-binding Rossmann-like Domain"/>
    <property type="match status" value="1"/>
</dbReference>
<sequence length="472" mass="54906">MKHNNGTELIKRAVFLSDMVIANILLTVILLACPSILPVDLSVKMIYFIVNAAMLVAQYFFSSIIYLRSVKLEKIFVRTLSLCLTQTACTLVFVHFFTDADKLFNMGLCFGVLLFATLFLSRIAEKSFISMLRKKGHNAHNVLFVGSDLANLLIYKKMVDDMSNGYRVLGYFANHEIPDCPKDLKYLGTRDRLDKIMNLDMDFTASGENMKVDEVYCSISHTDSDYILKLMRFCNMNVIRFHYVPRQFGTTRLSLKPSQMFDTTVFVPRTEPLAYWENRLVKRLFDIFVSGIACICMLPFIPIIALIIKLQSPGPIFFRQQRTGIDGKVFYCLKFRSMHVNKDCNTVQATEKDPRKFKFGNFMRKANIDEFPQFFNVLKGDMSIVGPRPHMLYHTKLYSELIDKYMVRHFAKPGITGWAQVTGYRGETKELWQMEERIRRDIWYIENWSFWLDLRIIAKTAFSIVHHDKNAY</sequence>
<evidence type="ECO:0000256" key="6">
    <source>
        <dbReference type="ARBA" id="ARBA00023136"/>
    </source>
</evidence>
<keyword evidence="6 7" id="KW-0472">Membrane</keyword>
<dbReference type="PANTHER" id="PTHR30576:SF0">
    <property type="entry name" value="UNDECAPRENYL-PHOSPHATE N-ACETYLGALACTOSAMINYL 1-PHOSPHATE TRANSFERASE-RELATED"/>
    <property type="match status" value="1"/>
</dbReference>
<dbReference type="InterPro" id="IPR017475">
    <property type="entry name" value="EPS_sugar_tfrase"/>
</dbReference>
<accession>A0A9D2FZU1</accession>
<feature type="domain" description="Bacterial sugar transferase" evidence="8">
    <location>
        <begin position="282"/>
        <end position="465"/>
    </location>
</feature>
<organism evidence="9 10">
    <name type="scientific">Candidatus Prevotella avicola</name>
    <dbReference type="NCBI Taxonomy" id="2838738"/>
    <lineage>
        <taxon>Bacteria</taxon>
        <taxon>Pseudomonadati</taxon>
        <taxon>Bacteroidota</taxon>
        <taxon>Bacteroidia</taxon>
        <taxon>Bacteroidales</taxon>
        <taxon>Prevotellaceae</taxon>
        <taxon>Prevotella</taxon>
    </lineage>
</organism>
<evidence type="ECO:0000256" key="2">
    <source>
        <dbReference type="ARBA" id="ARBA00006464"/>
    </source>
</evidence>
<dbReference type="NCBIfam" id="TIGR03025">
    <property type="entry name" value="EPS_sugtrans"/>
    <property type="match status" value="1"/>
</dbReference>
<keyword evidence="4 7" id="KW-0812">Transmembrane</keyword>
<keyword evidence="5 7" id="KW-1133">Transmembrane helix</keyword>
<keyword evidence="3" id="KW-0808">Transferase</keyword>
<evidence type="ECO:0000256" key="3">
    <source>
        <dbReference type="ARBA" id="ARBA00022679"/>
    </source>
</evidence>
<reference evidence="9" key="1">
    <citation type="journal article" date="2021" name="PeerJ">
        <title>Extensive microbial diversity within the chicken gut microbiome revealed by metagenomics and culture.</title>
        <authorList>
            <person name="Gilroy R."/>
            <person name="Ravi A."/>
            <person name="Getino M."/>
            <person name="Pursley I."/>
            <person name="Horton D.L."/>
            <person name="Alikhan N.F."/>
            <person name="Baker D."/>
            <person name="Gharbi K."/>
            <person name="Hall N."/>
            <person name="Watson M."/>
            <person name="Adriaenssens E.M."/>
            <person name="Foster-Nyarko E."/>
            <person name="Jarju S."/>
            <person name="Secka A."/>
            <person name="Antonio M."/>
            <person name="Oren A."/>
            <person name="Chaudhuri R.R."/>
            <person name="La Ragione R."/>
            <person name="Hildebrand F."/>
            <person name="Pallen M.J."/>
        </authorList>
    </citation>
    <scope>NUCLEOTIDE SEQUENCE</scope>
    <source>
        <strain evidence="9">ChiHecec3B27-8219</strain>
    </source>
</reference>
<dbReference type="InterPro" id="IPR003362">
    <property type="entry name" value="Bact_transf"/>
</dbReference>
<evidence type="ECO:0000313" key="10">
    <source>
        <dbReference type="Proteomes" id="UP000824055"/>
    </source>
</evidence>
<dbReference type="PANTHER" id="PTHR30576">
    <property type="entry name" value="COLANIC BIOSYNTHESIS UDP-GLUCOSE LIPID CARRIER TRANSFERASE"/>
    <property type="match status" value="1"/>
</dbReference>
<feature type="transmembrane region" description="Helical" evidence="7">
    <location>
        <begin position="20"/>
        <end position="39"/>
    </location>
</feature>
<evidence type="ECO:0000256" key="5">
    <source>
        <dbReference type="ARBA" id="ARBA00022989"/>
    </source>
</evidence>
<dbReference type="Pfam" id="PF13727">
    <property type="entry name" value="CoA_binding_3"/>
    <property type="match status" value="1"/>
</dbReference>
<comment type="subcellular location">
    <subcellularLocation>
        <location evidence="1">Membrane</location>
        <topology evidence="1">Multi-pass membrane protein</topology>
    </subcellularLocation>
</comment>
<proteinExistence type="inferred from homology"/>
<dbReference type="EMBL" id="DXBE01000056">
    <property type="protein sequence ID" value="HIZ69765.1"/>
    <property type="molecule type" value="Genomic_DNA"/>
</dbReference>
<dbReference type="GO" id="GO:0016020">
    <property type="term" value="C:membrane"/>
    <property type="evidence" value="ECO:0007669"/>
    <property type="project" value="UniProtKB-SubCell"/>
</dbReference>
<dbReference type="Proteomes" id="UP000824055">
    <property type="component" value="Unassembled WGS sequence"/>
</dbReference>
<comment type="caution">
    <text evidence="9">The sequence shown here is derived from an EMBL/GenBank/DDBJ whole genome shotgun (WGS) entry which is preliminary data.</text>
</comment>
<feature type="transmembrane region" description="Helical" evidence="7">
    <location>
        <begin position="287"/>
        <end position="308"/>
    </location>
</feature>
<dbReference type="GO" id="GO:0016780">
    <property type="term" value="F:phosphotransferase activity, for other substituted phosphate groups"/>
    <property type="evidence" value="ECO:0007669"/>
    <property type="project" value="TreeGrafter"/>
</dbReference>
<feature type="transmembrane region" description="Helical" evidence="7">
    <location>
        <begin position="79"/>
        <end position="97"/>
    </location>
</feature>
<evidence type="ECO:0000259" key="8">
    <source>
        <dbReference type="Pfam" id="PF02397"/>
    </source>
</evidence>
<protein>
    <submittedName>
        <fullName evidence="9">Exopolysaccharide biosynthesis polyprenyl glycosylphosphotransferase</fullName>
    </submittedName>
</protein>
<feature type="transmembrane region" description="Helical" evidence="7">
    <location>
        <begin position="103"/>
        <end position="124"/>
    </location>
</feature>
<evidence type="ECO:0000256" key="4">
    <source>
        <dbReference type="ARBA" id="ARBA00022692"/>
    </source>
</evidence>
<reference evidence="9" key="2">
    <citation type="submission" date="2021-04" db="EMBL/GenBank/DDBJ databases">
        <authorList>
            <person name="Gilroy R."/>
        </authorList>
    </citation>
    <scope>NUCLEOTIDE SEQUENCE</scope>
    <source>
        <strain evidence="9">ChiHecec3B27-8219</strain>
    </source>
</reference>